<evidence type="ECO:0000313" key="2">
    <source>
        <dbReference type="EMBL" id="KAK6641768.1"/>
    </source>
</evidence>
<keyword evidence="3" id="KW-1185">Reference proteome</keyword>
<evidence type="ECO:0000256" key="1">
    <source>
        <dbReference type="SAM" id="MobiDB-lite"/>
    </source>
</evidence>
<gene>
    <name evidence="2" type="ORF">RUM44_013483</name>
</gene>
<dbReference type="Proteomes" id="UP001359485">
    <property type="component" value="Unassembled WGS sequence"/>
</dbReference>
<feature type="region of interest" description="Disordered" evidence="1">
    <location>
        <begin position="55"/>
        <end position="77"/>
    </location>
</feature>
<sequence length="171" mass="19584">MLAYPTVQVKTFKQVDSFGPALFRSHSPVPVYLAFIPFMVFQRNACVKFSLLKRPSSTDTGLPEETSAVEGGGRHQPVMTPEQQLRMTVAQFVQCEGDIDQKKQGERARKRVENEKTTPKRFQAGRRRTAVQNIAKGISSMKPHYESKILKNFEKQWRTERDLSIKGKRLN</sequence>
<reference evidence="2 3" key="1">
    <citation type="submission" date="2023-09" db="EMBL/GenBank/DDBJ databases">
        <title>Genomes of two closely related lineages of the louse Polyplax serrata with different host specificities.</title>
        <authorList>
            <person name="Martinu J."/>
            <person name="Tarabai H."/>
            <person name="Stefka J."/>
            <person name="Hypsa V."/>
        </authorList>
    </citation>
    <scope>NUCLEOTIDE SEQUENCE [LARGE SCALE GENOMIC DNA]</scope>
    <source>
        <strain evidence="2">98ZLc_SE</strain>
    </source>
</reference>
<proteinExistence type="predicted"/>
<evidence type="ECO:0000313" key="3">
    <source>
        <dbReference type="Proteomes" id="UP001359485"/>
    </source>
</evidence>
<dbReference type="EMBL" id="JAWJWF010000001">
    <property type="protein sequence ID" value="KAK6641768.1"/>
    <property type="molecule type" value="Genomic_DNA"/>
</dbReference>
<comment type="caution">
    <text evidence="2">The sequence shown here is derived from an EMBL/GenBank/DDBJ whole genome shotgun (WGS) entry which is preliminary data.</text>
</comment>
<protein>
    <submittedName>
        <fullName evidence="2">Uncharacterized protein</fullName>
    </submittedName>
</protein>
<accession>A0ABR1BJ10</accession>
<organism evidence="2 3">
    <name type="scientific">Polyplax serrata</name>
    <name type="common">Common mouse louse</name>
    <dbReference type="NCBI Taxonomy" id="468196"/>
    <lineage>
        <taxon>Eukaryota</taxon>
        <taxon>Metazoa</taxon>
        <taxon>Ecdysozoa</taxon>
        <taxon>Arthropoda</taxon>
        <taxon>Hexapoda</taxon>
        <taxon>Insecta</taxon>
        <taxon>Pterygota</taxon>
        <taxon>Neoptera</taxon>
        <taxon>Paraneoptera</taxon>
        <taxon>Psocodea</taxon>
        <taxon>Troctomorpha</taxon>
        <taxon>Phthiraptera</taxon>
        <taxon>Anoplura</taxon>
        <taxon>Polyplacidae</taxon>
        <taxon>Polyplax</taxon>
    </lineage>
</organism>
<name>A0ABR1BJ10_POLSC</name>